<dbReference type="AlphaFoldDB" id="A0A6J6EDS9"/>
<protein>
    <submittedName>
        <fullName evidence="2">Unannotated protein</fullName>
    </submittedName>
</protein>
<feature type="transmembrane region" description="Helical" evidence="1">
    <location>
        <begin position="222"/>
        <end position="237"/>
    </location>
</feature>
<feature type="transmembrane region" description="Helical" evidence="1">
    <location>
        <begin position="265"/>
        <end position="285"/>
    </location>
</feature>
<proteinExistence type="predicted"/>
<keyword evidence="1" id="KW-0812">Transmembrane</keyword>
<gene>
    <name evidence="2" type="ORF">UFOPK1684_00735</name>
    <name evidence="3" type="ORF">UFOPK2158_01219</name>
</gene>
<sequence>MSKYRFPEEATSETASRSWRGPLTAVVAVVLLIVSFGSWAFSSAVGGAPDDDYHLSSIWCSSFAGDTCEVDPGGEGVYIPESLREGIYCYYHNPTQSAGCQPFMDGTDPRPDVPFAHNNPSRNLYPDGYYNFSSLLKTDSIEATALAVRLVNLGIFLGMAISLFFLLPQRLRTTWLWMWVIGLVPMGMFIIPSSNPSSWGITAVASGWIALLGYLESRGPRAWALGGVFILAGILALNARIDAVLYLGLASVVAVWLSPTRGRELLVKIWPGFIVIALVIVQLIVNPANLERVVQGIGQRSDTISDPLPWTTSPEVADGSAFDWALLWNNLWSIPGLWLGVFGGYPWGSLGWLDTALPQVVVVGTMTVALGVTFLAVRSADKKKIVGLIVMLGAIWVMPLYLLQLGGFLAGEEVQPRYLLPLMMVLLGTVVLTNDGSPIVSDRGRLWFILAALTIANAISLHTNIRRYTTGISIQGFNLDSPREWWWPFFPEFLGPTLLWAIGSLAFGGLLWLLFFRVVPSITESLGIKNHSKEPLNA</sequence>
<feature type="transmembrane region" description="Helical" evidence="1">
    <location>
        <begin position="146"/>
        <end position="167"/>
    </location>
</feature>
<feature type="transmembrane region" description="Helical" evidence="1">
    <location>
        <begin position="385"/>
        <end position="406"/>
    </location>
</feature>
<dbReference type="EMBL" id="CAEZVY010000152">
    <property type="protein sequence ID" value="CAB4651346.1"/>
    <property type="molecule type" value="Genomic_DNA"/>
</dbReference>
<feature type="transmembrane region" description="Helical" evidence="1">
    <location>
        <begin position="498"/>
        <end position="519"/>
    </location>
</feature>
<evidence type="ECO:0000256" key="1">
    <source>
        <dbReference type="SAM" id="Phobius"/>
    </source>
</evidence>
<dbReference type="InterPro" id="IPR018674">
    <property type="entry name" value="DUF2142_membrane"/>
</dbReference>
<reference evidence="2" key="1">
    <citation type="submission" date="2020-05" db="EMBL/GenBank/DDBJ databases">
        <authorList>
            <person name="Chiriac C."/>
            <person name="Salcher M."/>
            <person name="Ghai R."/>
            <person name="Kavagutti S V."/>
        </authorList>
    </citation>
    <scope>NUCLEOTIDE SEQUENCE</scope>
</reference>
<evidence type="ECO:0000313" key="2">
    <source>
        <dbReference type="EMBL" id="CAB4571288.1"/>
    </source>
</evidence>
<feature type="transmembrane region" description="Helical" evidence="1">
    <location>
        <begin position="446"/>
        <end position="465"/>
    </location>
</feature>
<dbReference type="Pfam" id="PF09913">
    <property type="entry name" value="DUF2142"/>
    <property type="match status" value="1"/>
</dbReference>
<accession>A0A6J6EDS9</accession>
<keyword evidence="1" id="KW-1133">Transmembrane helix</keyword>
<feature type="transmembrane region" description="Helical" evidence="1">
    <location>
        <begin position="174"/>
        <end position="191"/>
    </location>
</feature>
<keyword evidence="1" id="KW-0472">Membrane</keyword>
<evidence type="ECO:0000313" key="3">
    <source>
        <dbReference type="EMBL" id="CAB4651346.1"/>
    </source>
</evidence>
<name>A0A6J6EDS9_9ZZZZ</name>
<feature type="transmembrane region" description="Helical" evidence="1">
    <location>
        <begin position="197"/>
        <end position="215"/>
    </location>
</feature>
<feature type="transmembrane region" description="Helical" evidence="1">
    <location>
        <begin position="418"/>
        <end position="434"/>
    </location>
</feature>
<feature type="transmembrane region" description="Helical" evidence="1">
    <location>
        <begin position="21"/>
        <end position="41"/>
    </location>
</feature>
<feature type="transmembrane region" description="Helical" evidence="1">
    <location>
        <begin position="356"/>
        <end position="378"/>
    </location>
</feature>
<dbReference type="EMBL" id="CAEZTM010000028">
    <property type="protein sequence ID" value="CAB4571288.1"/>
    <property type="molecule type" value="Genomic_DNA"/>
</dbReference>
<organism evidence="2">
    <name type="scientific">freshwater metagenome</name>
    <dbReference type="NCBI Taxonomy" id="449393"/>
    <lineage>
        <taxon>unclassified sequences</taxon>
        <taxon>metagenomes</taxon>
        <taxon>ecological metagenomes</taxon>
    </lineage>
</organism>